<proteinExistence type="predicted"/>
<comment type="caution">
    <text evidence="2">The sequence shown here is derived from an EMBL/GenBank/DDBJ whole genome shotgun (WGS) entry which is preliminary data.</text>
</comment>
<keyword evidence="3" id="KW-1185">Reference proteome</keyword>
<name>A0ABQ2N6Y9_9ACTN</name>
<reference evidence="3" key="1">
    <citation type="journal article" date="2019" name="Int. J. Syst. Evol. Microbiol.">
        <title>The Global Catalogue of Microorganisms (GCM) 10K type strain sequencing project: providing services to taxonomists for standard genome sequencing and annotation.</title>
        <authorList>
            <consortium name="The Broad Institute Genomics Platform"/>
            <consortium name="The Broad Institute Genome Sequencing Center for Infectious Disease"/>
            <person name="Wu L."/>
            <person name="Ma J."/>
        </authorList>
    </citation>
    <scope>NUCLEOTIDE SEQUENCE [LARGE SCALE GENOMIC DNA]</scope>
    <source>
        <strain evidence="3">CGMCC 4.7371</strain>
    </source>
</reference>
<feature type="compositionally biased region" description="Low complexity" evidence="1">
    <location>
        <begin position="112"/>
        <end position="133"/>
    </location>
</feature>
<evidence type="ECO:0008006" key="4">
    <source>
        <dbReference type="Google" id="ProtNLM"/>
    </source>
</evidence>
<protein>
    <recommendedName>
        <fullName evidence="4">Nuclear transport factor 2 family protein</fullName>
    </recommendedName>
</protein>
<dbReference type="EMBL" id="BMNI01000001">
    <property type="protein sequence ID" value="GGO85093.1"/>
    <property type="molecule type" value="Genomic_DNA"/>
</dbReference>
<dbReference type="Proteomes" id="UP000655410">
    <property type="component" value="Unassembled WGS sequence"/>
</dbReference>
<feature type="region of interest" description="Disordered" evidence="1">
    <location>
        <begin position="1"/>
        <end position="75"/>
    </location>
</feature>
<accession>A0ABQ2N6Y9</accession>
<evidence type="ECO:0000313" key="2">
    <source>
        <dbReference type="EMBL" id="GGO85093.1"/>
    </source>
</evidence>
<sequence>MYVEKSVGAVEDGRRRMERAGHLSREGGVSAVSRKERKVKISSVQRPTCDVRCKSDDLVGPPSRRRTRPTRAPLAQADRISALTHAPRTFVVATVTMLTIAVGGCASNGNDPAASPTPTTSSPAPTTTNTPPSESEKASEAASAVLWRYYDVRNQLRQDSTQPLTILDDVAISTELAAQEHLFKTERKQGLHQVGTTKVAKLDVQSVNLDNSDPKAGKVPTVEIDLCFDVSGVDVVDANGKSVISPDRPDTGWIQFLVSNYQWDTNPDDGWRVASSQDIKRAPCKAS</sequence>
<evidence type="ECO:0000313" key="3">
    <source>
        <dbReference type="Proteomes" id="UP000655410"/>
    </source>
</evidence>
<feature type="compositionally biased region" description="Basic and acidic residues" evidence="1">
    <location>
        <begin position="11"/>
        <end position="25"/>
    </location>
</feature>
<feature type="region of interest" description="Disordered" evidence="1">
    <location>
        <begin position="107"/>
        <end position="139"/>
    </location>
</feature>
<gene>
    <name evidence="2" type="ORF">GCM10011584_04210</name>
</gene>
<evidence type="ECO:0000256" key="1">
    <source>
        <dbReference type="SAM" id="MobiDB-lite"/>
    </source>
</evidence>
<organism evidence="2 3">
    <name type="scientific">Nocardioides phosphati</name>
    <dbReference type="NCBI Taxonomy" id="1867775"/>
    <lineage>
        <taxon>Bacteria</taxon>
        <taxon>Bacillati</taxon>
        <taxon>Actinomycetota</taxon>
        <taxon>Actinomycetes</taxon>
        <taxon>Propionibacteriales</taxon>
        <taxon>Nocardioidaceae</taxon>
        <taxon>Nocardioides</taxon>
    </lineage>
</organism>